<dbReference type="GeneID" id="92274192"/>
<dbReference type="RefSeq" id="WP_164455374.1">
    <property type="nucleotide sequence ID" value="NZ_CP135052.1"/>
</dbReference>
<keyword evidence="2" id="KW-1185">Reference proteome</keyword>
<sequence length="95" mass="11163">MCNEKSALEKLAEITNRNRDLNKKGIKVNTDNIRNRSKYKSELKSDVLSCLFLYMENHNLGIDAVYEVLLDIRTELNCEFNAKIYHDDYDDEVPF</sequence>
<dbReference type="EMBL" id="CP135052">
    <property type="protein sequence ID" value="WNK25616.1"/>
    <property type="molecule type" value="Genomic_DNA"/>
</dbReference>
<name>A0ABY9ZCZ1_9GAMM</name>
<evidence type="ECO:0000313" key="2">
    <source>
        <dbReference type="Proteomes" id="UP001163184"/>
    </source>
</evidence>
<evidence type="ECO:0000313" key="1">
    <source>
        <dbReference type="EMBL" id="WNK25616.1"/>
    </source>
</evidence>
<dbReference type="Proteomes" id="UP001163184">
    <property type="component" value="Chromosome"/>
</dbReference>
<accession>A0ABY9ZCZ1</accession>
<reference evidence="1" key="1">
    <citation type="journal article" date="2023" name="Microbiol. Spectr.">
        <title>Whole-genome sequencing provides insights into a novel species: Providencia hangzhouensis associated with urinary tract infections.</title>
        <authorList>
            <person name="Dong X."/>
            <person name="Yu Y."/>
            <person name="Liu J."/>
            <person name="Cao D."/>
            <person name="Xiang Y."/>
            <person name="Bi K."/>
            <person name="Yuan X."/>
            <person name="Li S."/>
            <person name="Wu T."/>
            <person name="Zhang Y."/>
        </authorList>
    </citation>
    <scope>NUCLEOTIDE SEQUENCE</scope>
    <source>
        <strain evidence="1">PR-310</strain>
    </source>
</reference>
<proteinExistence type="predicted"/>
<gene>
    <name evidence="1" type="ORF">PZ638_06985</name>
</gene>
<protein>
    <submittedName>
        <fullName evidence="1">Uncharacterized protein</fullName>
    </submittedName>
</protein>
<organism evidence="1 2">
    <name type="scientific">Providencia hangzhouensis</name>
    <dbReference type="NCBI Taxonomy" id="3031799"/>
    <lineage>
        <taxon>Bacteria</taxon>
        <taxon>Pseudomonadati</taxon>
        <taxon>Pseudomonadota</taxon>
        <taxon>Gammaproteobacteria</taxon>
        <taxon>Enterobacterales</taxon>
        <taxon>Morganellaceae</taxon>
        <taxon>Providencia</taxon>
    </lineage>
</organism>